<comment type="caution">
    <text evidence="2">The sequence shown here is derived from an EMBL/GenBank/DDBJ whole genome shotgun (WGS) entry which is preliminary data.</text>
</comment>
<feature type="repeat" description="RCC1" evidence="1">
    <location>
        <begin position="308"/>
        <end position="361"/>
    </location>
</feature>
<dbReference type="PROSITE" id="PS00626">
    <property type="entry name" value="RCC1_2"/>
    <property type="match status" value="2"/>
</dbReference>
<feature type="repeat" description="RCC1" evidence="1">
    <location>
        <begin position="170"/>
        <end position="221"/>
    </location>
</feature>
<dbReference type="PANTHER" id="PTHR46849:SF1">
    <property type="entry name" value="RCC1 DOMAIN-CONTAINING PROTEIN 1"/>
    <property type="match status" value="1"/>
</dbReference>
<sequence>MVWFGFGFRGFGQLEQGEGQTLLLPEPVQIRGLDPDQKKILRAAPSWSYSAFVTEDGGLLLSGFVGGSPQRYLHFCGLDCQDVLLSEKYMIVLMKDRVECWNTGSLHPDGTLPEPMWKMAVSAGNKSVFPLVGNGYVLLEPPFFRELPLTVQAQRIALGNEHVVLLTSDGRIMTWGAGRHGQLGHGDVEDVWEPRIVEALHGVPMKEVAAGGWHSASISEGGDIYCWGWNESGQLGLPSKTQENTILYSCSGVTLQDASAKEEDDDDDEDSGYIAVQSFPALIDLPQESEASKISCGSRHTAAVTCSGELYTWGWGRYGQLGHGDIKSLDHPTRVNFFSQTKLSVVDVNCRHWNTFVLCQDAK</sequence>
<protein>
    <recommendedName>
        <fullName evidence="4">RCC1 domain-containing protein 1</fullName>
    </recommendedName>
</protein>
<dbReference type="Gene3D" id="2.130.10.30">
    <property type="entry name" value="Regulator of chromosome condensation 1/beta-lactamase-inhibitor protein II"/>
    <property type="match status" value="2"/>
</dbReference>
<proteinExistence type="predicted"/>
<organism evidence="2 3">
    <name type="scientific">Staurois parvus</name>
    <dbReference type="NCBI Taxonomy" id="386267"/>
    <lineage>
        <taxon>Eukaryota</taxon>
        <taxon>Metazoa</taxon>
        <taxon>Chordata</taxon>
        <taxon>Craniata</taxon>
        <taxon>Vertebrata</taxon>
        <taxon>Euteleostomi</taxon>
        <taxon>Amphibia</taxon>
        <taxon>Batrachia</taxon>
        <taxon>Anura</taxon>
        <taxon>Neobatrachia</taxon>
        <taxon>Ranoidea</taxon>
        <taxon>Ranidae</taxon>
        <taxon>Staurois</taxon>
    </lineage>
</organism>
<feature type="repeat" description="RCC1" evidence="1">
    <location>
        <begin position="222"/>
        <end position="307"/>
    </location>
</feature>
<dbReference type="InterPro" id="IPR009091">
    <property type="entry name" value="RCC1/BLIP-II"/>
</dbReference>
<dbReference type="PROSITE" id="PS50012">
    <property type="entry name" value="RCC1_3"/>
    <property type="match status" value="3"/>
</dbReference>
<dbReference type="PANTHER" id="PTHR46849">
    <property type="entry name" value="RCC1 DOMAIN-CONTAINING PROTEIN 1"/>
    <property type="match status" value="1"/>
</dbReference>
<dbReference type="SUPFAM" id="SSF50985">
    <property type="entry name" value="RCC1/BLIP-II"/>
    <property type="match status" value="1"/>
</dbReference>
<evidence type="ECO:0000313" key="2">
    <source>
        <dbReference type="EMBL" id="CAI9572907.1"/>
    </source>
</evidence>
<dbReference type="PRINTS" id="PR00633">
    <property type="entry name" value="RCCNDNSATION"/>
</dbReference>
<evidence type="ECO:0000256" key="1">
    <source>
        <dbReference type="PROSITE-ProRule" id="PRU00235"/>
    </source>
</evidence>
<gene>
    <name evidence="2" type="ORF">SPARVUS_LOCUS7521864</name>
</gene>
<dbReference type="Proteomes" id="UP001162483">
    <property type="component" value="Unassembled WGS sequence"/>
</dbReference>
<dbReference type="InterPro" id="IPR052830">
    <property type="entry name" value="RCC1_domain-containing"/>
</dbReference>
<dbReference type="EMBL" id="CATNWA010014526">
    <property type="protein sequence ID" value="CAI9572907.1"/>
    <property type="molecule type" value="Genomic_DNA"/>
</dbReference>
<dbReference type="InterPro" id="IPR000408">
    <property type="entry name" value="Reg_chr_condens"/>
</dbReference>
<evidence type="ECO:0008006" key="4">
    <source>
        <dbReference type="Google" id="ProtNLM"/>
    </source>
</evidence>
<accession>A0ABN9DK96</accession>
<keyword evidence="3" id="KW-1185">Reference proteome</keyword>
<name>A0ABN9DK96_9NEOB</name>
<reference evidence="2" key="1">
    <citation type="submission" date="2023-05" db="EMBL/GenBank/DDBJ databases">
        <authorList>
            <person name="Stuckert A."/>
        </authorList>
    </citation>
    <scope>NUCLEOTIDE SEQUENCE</scope>
</reference>
<evidence type="ECO:0000313" key="3">
    <source>
        <dbReference type="Proteomes" id="UP001162483"/>
    </source>
</evidence>
<dbReference type="Pfam" id="PF00415">
    <property type="entry name" value="RCC1"/>
    <property type="match status" value="3"/>
</dbReference>